<protein>
    <recommendedName>
        <fullName evidence="3">Secreted protein</fullName>
    </recommendedName>
</protein>
<dbReference type="AlphaFoldDB" id="A0AAU8J6B0"/>
<evidence type="ECO:0000256" key="1">
    <source>
        <dbReference type="SAM" id="SignalP"/>
    </source>
</evidence>
<accession>A0AAU8J6B0</accession>
<feature type="chain" id="PRO_5043739605" description="Secreted protein" evidence="1">
    <location>
        <begin position="30"/>
        <end position="313"/>
    </location>
</feature>
<dbReference type="EMBL" id="CP159534">
    <property type="protein sequence ID" value="XCJ75605.1"/>
    <property type="molecule type" value="Genomic_DNA"/>
</dbReference>
<reference evidence="2" key="1">
    <citation type="submission" date="2024-06" db="EMBL/GenBank/DDBJ databases">
        <title>Streptomyces sp. strain HUAS MG91 genome sequences.</title>
        <authorList>
            <person name="Mo P."/>
        </authorList>
    </citation>
    <scope>NUCLEOTIDE SEQUENCE</scope>
    <source>
        <strain evidence="2">HUAS MG91</strain>
    </source>
</reference>
<feature type="signal peptide" evidence="1">
    <location>
        <begin position="1"/>
        <end position="29"/>
    </location>
</feature>
<dbReference type="KEGG" id="stac:ABII15_12185"/>
<proteinExistence type="predicted"/>
<organism evidence="2">
    <name type="scientific">Streptomyces tabacisoli</name>
    <dbReference type="NCBI Taxonomy" id="3156398"/>
    <lineage>
        <taxon>Bacteria</taxon>
        <taxon>Bacillati</taxon>
        <taxon>Actinomycetota</taxon>
        <taxon>Actinomycetes</taxon>
        <taxon>Kitasatosporales</taxon>
        <taxon>Streptomycetaceae</taxon>
        <taxon>Streptomyces</taxon>
    </lineage>
</organism>
<keyword evidence="1" id="KW-0732">Signal</keyword>
<evidence type="ECO:0008006" key="3">
    <source>
        <dbReference type="Google" id="ProtNLM"/>
    </source>
</evidence>
<dbReference type="RefSeq" id="WP_353947035.1">
    <property type="nucleotide sequence ID" value="NZ_CP159534.1"/>
</dbReference>
<name>A0AAU8J6B0_9ACTN</name>
<gene>
    <name evidence="2" type="ORF">ABII15_12185</name>
</gene>
<sequence>MSAARTARVAAVAAATTLATLAAVAPASAAGTQLNGNWAPFNRCPVDNAAMLGADGIDNQATCISSSSASGSIKIGSSVVPTGKTDLQVGIVTHSDGTNSVVAPSDGALIADPADLPGGLLGLMCPSSVPVVSAVCGQIKDSTTNRIVATVESVGTPSNFQLLAGASEGVPIISIPVRIHLSNPLIGNNCYIGTKSAPIVLRPQNAAAPNIGADSATSNGTPADDGPFGRLALTGSTQQDLTFAAPGASGCGPLGLGAFNWAVNLKSGLPAASGVNSVKLNNTQTYLGTLNDPGAAAPNQGKVFSQYWHSAVK</sequence>
<evidence type="ECO:0000313" key="2">
    <source>
        <dbReference type="EMBL" id="XCJ75605.1"/>
    </source>
</evidence>